<dbReference type="Pfam" id="PF00005">
    <property type="entry name" value="ABC_tran"/>
    <property type="match status" value="1"/>
</dbReference>
<sequence>MSHLVLRHLSKCFHRQGIPALKDLSLTVAAGEIFALLGPSGCGKSTTLNLIAGLLEPDPVPYPGEIWLDGILLNPLPPERRGVTLLSQYSRLFPHMSVGENVAFGLKMRRIPKAEREAQALRMLERVQLAGFAHRRPAQLSGGQAQRVALARALVIQPKLLLLDEPLSALDANLRQEMQNLILDLQAESGVTTVLVTHDQAEATAMAQRIGLMFEGQLHQVGSPAEFYQQPASERIARFFGGVNFFDAQADHHELWVGEGIRLFYGAVPQQGKVRLTIRPEQIQVFSHPPTFPHNVCRAEVISERFTGTQRRLTVQTALGLLQAWVAPHQGFGVGQVVWIHLPPEALWCVEGSRSVPILPLAV</sequence>
<dbReference type="GO" id="GO:0005524">
    <property type="term" value="F:ATP binding"/>
    <property type="evidence" value="ECO:0007669"/>
    <property type="project" value="UniProtKB-KW"/>
</dbReference>
<evidence type="ECO:0000259" key="5">
    <source>
        <dbReference type="PROSITE" id="PS50893"/>
    </source>
</evidence>
<accession>A0ABT0CD47</accession>
<dbReference type="Gene3D" id="2.40.50.140">
    <property type="entry name" value="Nucleic acid-binding proteins"/>
    <property type="match status" value="1"/>
</dbReference>
<dbReference type="PROSITE" id="PS50893">
    <property type="entry name" value="ABC_TRANSPORTER_2"/>
    <property type="match status" value="1"/>
</dbReference>
<comment type="subcellular location">
    <subcellularLocation>
        <location evidence="1">Cell inner membrane</location>
        <topology evidence="1">Peripheral membrane protein</topology>
    </subcellularLocation>
</comment>
<dbReference type="InterPro" id="IPR012340">
    <property type="entry name" value="NA-bd_OB-fold"/>
</dbReference>
<evidence type="ECO:0000256" key="3">
    <source>
        <dbReference type="ARBA" id="ARBA00022741"/>
    </source>
</evidence>
<name>A0ABT0CD47_THEVL</name>
<dbReference type="InterPro" id="IPR008995">
    <property type="entry name" value="Mo/tungstate-bd_C_term_dom"/>
</dbReference>
<keyword evidence="4 6" id="KW-0067">ATP-binding</keyword>
<evidence type="ECO:0000256" key="1">
    <source>
        <dbReference type="ARBA" id="ARBA00004417"/>
    </source>
</evidence>
<keyword evidence="7" id="KW-1185">Reference proteome</keyword>
<dbReference type="InterPro" id="IPR027417">
    <property type="entry name" value="P-loop_NTPase"/>
</dbReference>
<dbReference type="Pfam" id="PF08402">
    <property type="entry name" value="TOBE_2"/>
    <property type="match status" value="1"/>
</dbReference>
<dbReference type="EMBL" id="JAFIRA010000035">
    <property type="protein sequence ID" value="MCJ2543713.1"/>
    <property type="molecule type" value="Genomic_DNA"/>
</dbReference>
<dbReference type="InterPro" id="IPR003593">
    <property type="entry name" value="AAA+_ATPase"/>
</dbReference>
<gene>
    <name evidence="6" type="ORF">JX360_12490</name>
</gene>
<proteinExistence type="predicted"/>
<evidence type="ECO:0000256" key="4">
    <source>
        <dbReference type="ARBA" id="ARBA00022840"/>
    </source>
</evidence>
<dbReference type="Gene3D" id="3.40.50.300">
    <property type="entry name" value="P-loop containing nucleotide triphosphate hydrolases"/>
    <property type="match status" value="1"/>
</dbReference>
<dbReference type="InterPro" id="IPR013611">
    <property type="entry name" value="Transp-assoc_OB_typ2"/>
</dbReference>
<feature type="domain" description="ABC transporter" evidence="5">
    <location>
        <begin position="4"/>
        <end position="240"/>
    </location>
</feature>
<dbReference type="Gene3D" id="2.40.50.100">
    <property type="match status" value="1"/>
</dbReference>
<comment type="caution">
    <text evidence="6">The sequence shown here is derived from an EMBL/GenBank/DDBJ whole genome shotgun (WGS) entry which is preliminary data.</text>
</comment>
<evidence type="ECO:0000313" key="6">
    <source>
        <dbReference type="EMBL" id="MCJ2543713.1"/>
    </source>
</evidence>
<organism evidence="6 7">
    <name type="scientific">Thermostichus vulcanus str. 'Rupite'</name>
    <dbReference type="NCBI Taxonomy" id="2813851"/>
    <lineage>
        <taxon>Bacteria</taxon>
        <taxon>Bacillati</taxon>
        <taxon>Cyanobacteriota</taxon>
        <taxon>Cyanophyceae</taxon>
        <taxon>Thermostichales</taxon>
        <taxon>Thermostichaceae</taxon>
        <taxon>Thermostichus</taxon>
    </lineage>
</organism>
<protein>
    <submittedName>
        <fullName evidence="6">ABC transporter ATP-binding protein</fullName>
    </submittedName>
</protein>
<dbReference type="SMART" id="SM00382">
    <property type="entry name" value="AAA"/>
    <property type="match status" value="1"/>
</dbReference>
<dbReference type="InterPro" id="IPR017871">
    <property type="entry name" value="ABC_transporter-like_CS"/>
</dbReference>
<keyword evidence="3" id="KW-0547">Nucleotide-binding</keyword>
<dbReference type="RefSeq" id="WP_244351435.1">
    <property type="nucleotide sequence ID" value="NZ_JAFIRA010000035.1"/>
</dbReference>
<dbReference type="SUPFAM" id="SSF50331">
    <property type="entry name" value="MOP-like"/>
    <property type="match status" value="1"/>
</dbReference>
<evidence type="ECO:0000313" key="7">
    <source>
        <dbReference type="Proteomes" id="UP000830835"/>
    </source>
</evidence>
<evidence type="ECO:0000256" key="2">
    <source>
        <dbReference type="ARBA" id="ARBA00022448"/>
    </source>
</evidence>
<keyword evidence="2" id="KW-0813">Transport</keyword>
<dbReference type="SUPFAM" id="SSF52540">
    <property type="entry name" value="P-loop containing nucleoside triphosphate hydrolases"/>
    <property type="match status" value="1"/>
</dbReference>
<dbReference type="PROSITE" id="PS00211">
    <property type="entry name" value="ABC_TRANSPORTER_1"/>
    <property type="match status" value="1"/>
</dbReference>
<reference evidence="6" key="1">
    <citation type="submission" date="2021-02" db="EMBL/GenBank/DDBJ databases">
        <title>The CRISPR/cas machinery reduction and long-range gene transfer in the hot spring cyanobacterium Synechococcus.</title>
        <authorList>
            <person name="Dvorak P."/>
            <person name="Jahodarova E."/>
            <person name="Hasler P."/>
            <person name="Poulickova A."/>
        </authorList>
    </citation>
    <scope>NUCLEOTIDE SEQUENCE</scope>
    <source>
        <strain evidence="6">Rupite</strain>
    </source>
</reference>
<dbReference type="PANTHER" id="PTHR42781:SF4">
    <property type="entry name" value="SPERMIDINE_PUTRESCINE IMPORT ATP-BINDING PROTEIN POTA"/>
    <property type="match status" value="1"/>
</dbReference>
<dbReference type="InterPro" id="IPR003439">
    <property type="entry name" value="ABC_transporter-like_ATP-bd"/>
</dbReference>
<dbReference type="InterPro" id="IPR050093">
    <property type="entry name" value="ABC_SmlMolc_Importer"/>
</dbReference>
<dbReference type="PANTHER" id="PTHR42781">
    <property type="entry name" value="SPERMIDINE/PUTRESCINE IMPORT ATP-BINDING PROTEIN POTA"/>
    <property type="match status" value="1"/>
</dbReference>
<dbReference type="Proteomes" id="UP000830835">
    <property type="component" value="Unassembled WGS sequence"/>
</dbReference>